<proteinExistence type="predicted"/>
<keyword evidence="3" id="KW-1185">Reference proteome</keyword>
<feature type="domain" description="Methanolan biosynthesis EpsI" evidence="1">
    <location>
        <begin position="56"/>
        <end position="157"/>
    </location>
</feature>
<dbReference type="AlphaFoldDB" id="I0HZH5"/>
<dbReference type="HOGENOM" id="CLU_1136391_0_0_0"/>
<dbReference type="STRING" id="926550.CLDAP_03730"/>
<accession>I0HZH5</accession>
<dbReference type="Proteomes" id="UP000007880">
    <property type="component" value="Chromosome"/>
</dbReference>
<evidence type="ECO:0000259" key="1">
    <source>
        <dbReference type="Pfam" id="PF11984"/>
    </source>
</evidence>
<dbReference type="KEGG" id="cap:CLDAP_03730"/>
<dbReference type="EMBL" id="AP012337">
    <property type="protein sequence ID" value="BAL98412.1"/>
    <property type="molecule type" value="Genomic_DNA"/>
</dbReference>
<reference evidence="2 3" key="1">
    <citation type="submission" date="2012-02" db="EMBL/GenBank/DDBJ databases">
        <title>Complete genome sequence of Caldilinea aerophila DSM 14535 (= NBRC 102666).</title>
        <authorList>
            <person name="Oguchi A."/>
            <person name="Hosoyama A."/>
            <person name="Sekine M."/>
            <person name="Fukai R."/>
            <person name="Kato Y."/>
            <person name="Nakamura S."/>
            <person name="Hanada S."/>
            <person name="Yamazaki S."/>
            <person name="Fujita N."/>
        </authorList>
    </citation>
    <scope>NUCLEOTIDE SEQUENCE [LARGE SCALE GENOMIC DNA]</scope>
    <source>
        <strain evidence="3">DSM 14535 / JCM 11387 / NBRC 104270 / STL-6-O1</strain>
    </source>
</reference>
<evidence type="ECO:0000313" key="3">
    <source>
        <dbReference type="Proteomes" id="UP000007880"/>
    </source>
</evidence>
<evidence type="ECO:0000313" key="2">
    <source>
        <dbReference type="EMBL" id="BAL98412.1"/>
    </source>
</evidence>
<gene>
    <name evidence="2" type="ordered locus">CLDAP_03730</name>
</gene>
<name>I0HZH5_CALAS</name>
<protein>
    <recommendedName>
        <fullName evidence="1">Methanolan biosynthesis EpsI domain-containing protein</fullName>
    </recommendedName>
</protein>
<dbReference type="InterPro" id="IPR014263">
    <property type="entry name" value="Methanolan_biosynth_EpsI"/>
</dbReference>
<dbReference type="Pfam" id="PF11984">
    <property type="entry name" value="DUF3485"/>
    <property type="match status" value="1"/>
</dbReference>
<sequence>MIMPGRSPLAAVGLLTLLVLGAAVVYLPQPGNVLRPSEQLNAADELVYITDLDFWQRTPRERVVVAKTHFDLDHNLNDIPTEVGSWHGVDMPETNQEVLILLDPEQYVQRLYTDDAGRYIWLSLVGGRSSQPFHAPDICYDADGWQYSLGSHPTPLEEGGEIYGLWLHGKKQLPGSSEPLEHVVYYFYLFPNTWRHQSDGIVLFKLTSWRYGTLEETLDMHAAFVRHFFSKASAPPKLAPSSTG</sequence>
<organism evidence="2 3">
    <name type="scientific">Caldilinea aerophila (strain DSM 14535 / JCM 11387 / NBRC 104270 / STL-6-O1)</name>
    <dbReference type="NCBI Taxonomy" id="926550"/>
    <lineage>
        <taxon>Bacteria</taxon>
        <taxon>Bacillati</taxon>
        <taxon>Chloroflexota</taxon>
        <taxon>Caldilineae</taxon>
        <taxon>Caldilineales</taxon>
        <taxon>Caldilineaceae</taxon>
        <taxon>Caldilinea</taxon>
    </lineage>
</organism>